<dbReference type="InterPro" id="IPR006070">
    <property type="entry name" value="Sua5-like_dom"/>
</dbReference>
<dbReference type="PROSITE" id="PS00150">
    <property type="entry name" value="ACYLPHOSPHATASE_1"/>
    <property type="match status" value="1"/>
</dbReference>
<dbReference type="PROSITE" id="PS51163">
    <property type="entry name" value="YRDC"/>
    <property type="match status" value="1"/>
</dbReference>
<evidence type="ECO:0000256" key="8">
    <source>
        <dbReference type="ARBA" id="ARBA00047645"/>
    </source>
</evidence>
<organism evidence="14 15">
    <name type="scientific">Megamonas hypermegale</name>
    <dbReference type="NCBI Taxonomy" id="158847"/>
    <lineage>
        <taxon>Bacteria</taxon>
        <taxon>Bacillati</taxon>
        <taxon>Bacillota</taxon>
        <taxon>Negativicutes</taxon>
        <taxon>Selenomonadales</taxon>
        <taxon>Selenomonadaceae</taxon>
        <taxon>Megamonas</taxon>
    </lineage>
</organism>
<keyword evidence="14" id="KW-0808">Transferase</keyword>
<dbReference type="UniPathway" id="UPA00335"/>
<comment type="catalytic activity">
    <reaction evidence="8 11">
        <text>an acyl phosphate + H2O = a carboxylate + phosphate + H(+)</text>
        <dbReference type="Rhea" id="RHEA:14965"/>
        <dbReference type="ChEBI" id="CHEBI:15377"/>
        <dbReference type="ChEBI" id="CHEBI:15378"/>
        <dbReference type="ChEBI" id="CHEBI:29067"/>
        <dbReference type="ChEBI" id="CHEBI:43474"/>
        <dbReference type="ChEBI" id="CHEBI:59918"/>
        <dbReference type="EC" id="3.6.1.7"/>
    </reaction>
</comment>
<dbReference type="InterPro" id="IPR011125">
    <property type="entry name" value="Znf_HypF"/>
</dbReference>
<evidence type="ECO:0000256" key="1">
    <source>
        <dbReference type="ARBA" id="ARBA00004711"/>
    </source>
</evidence>
<gene>
    <name evidence="14" type="primary">hypF</name>
    <name evidence="14" type="ORF">NCTC10571_00086</name>
</gene>
<feature type="domain" description="YrdC-like" evidence="13">
    <location>
        <begin position="205"/>
        <end position="389"/>
    </location>
</feature>
<dbReference type="Pfam" id="PF01300">
    <property type="entry name" value="Sua5_yciO_yrdC"/>
    <property type="match status" value="1"/>
</dbReference>
<dbReference type="InterPro" id="IPR036046">
    <property type="entry name" value="Acylphosphatase-like_dom_sf"/>
</dbReference>
<reference evidence="14 15" key="1">
    <citation type="submission" date="2018-06" db="EMBL/GenBank/DDBJ databases">
        <authorList>
            <consortium name="Pathogen Informatics"/>
            <person name="Doyle S."/>
        </authorList>
    </citation>
    <scope>NUCLEOTIDE SEQUENCE [LARGE SCALE GENOMIC DNA]</scope>
    <source>
        <strain evidence="14 15">NCTC10571</strain>
    </source>
</reference>
<dbReference type="Pfam" id="PF22521">
    <property type="entry name" value="HypF_C_2"/>
    <property type="match status" value="1"/>
</dbReference>
<evidence type="ECO:0000256" key="3">
    <source>
        <dbReference type="ARBA" id="ARBA00008097"/>
    </source>
</evidence>
<dbReference type="SUPFAM" id="SSF55821">
    <property type="entry name" value="YrdC/RibB"/>
    <property type="match status" value="1"/>
</dbReference>
<dbReference type="Gene3D" id="3.30.420.40">
    <property type="match status" value="1"/>
</dbReference>
<keyword evidence="5" id="KW-0479">Metal-binding</keyword>
<dbReference type="Gene3D" id="3.90.870.50">
    <property type="match status" value="1"/>
</dbReference>
<dbReference type="GO" id="GO:0003998">
    <property type="term" value="F:acylphosphatase activity"/>
    <property type="evidence" value="ECO:0007669"/>
    <property type="project" value="UniProtKB-EC"/>
</dbReference>
<evidence type="ECO:0000256" key="7">
    <source>
        <dbReference type="ARBA" id="ARBA00022833"/>
    </source>
</evidence>
<keyword evidence="11" id="KW-0378">Hydrolase</keyword>
<dbReference type="InterPro" id="IPR051060">
    <property type="entry name" value="Carbamoyltrans_HypF-like"/>
</dbReference>
<feature type="active site" evidence="11">
    <location>
        <position position="25"/>
    </location>
</feature>
<dbReference type="PIRSF" id="PIRSF006256">
    <property type="entry name" value="CMPcnvr_hdrg_mat"/>
    <property type="match status" value="1"/>
</dbReference>
<dbReference type="Gene3D" id="3.30.420.360">
    <property type="match status" value="1"/>
</dbReference>
<accession>A0A378NQ64</accession>
<keyword evidence="7" id="KW-0862">Zinc</keyword>
<evidence type="ECO:0000256" key="4">
    <source>
        <dbReference type="ARBA" id="ARBA00022598"/>
    </source>
</evidence>
<dbReference type="GO" id="GO:0016874">
    <property type="term" value="F:ligase activity"/>
    <property type="evidence" value="ECO:0007669"/>
    <property type="project" value="UniProtKB-UniRule"/>
</dbReference>
<evidence type="ECO:0000256" key="10">
    <source>
        <dbReference type="PIRNR" id="PIRNR006256"/>
    </source>
</evidence>
<protein>
    <recommendedName>
        <fullName evidence="10">Carbamoyltransferase</fullName>
        <ecNumber evidence="10">6.2.-.-</ecNumber>
    </recommendedName>
</protein>
<proteinExistence type="inferred from homology"/>
<dbReference type="InterPro" id="IPR055128">
    <property type="entry name" value="HypF_C_2"/>
</dbReference>
<evidence type="ECO:0000256" key="11">
    <source>
        <dbReference type="PROSITE-ProRule" id="PRU00520"/>
    </source>
</evidence>
<comment type="catalytic activity">
    <reaction evidence="9">
        <text>C-terminal L-cysteinyl-[HypE protein] + carbamoyl phosphate + ATP + H2O = C-terminal S-carboxamide-L-cysteinyl-[HypE protein] + AMP + phosphate + diphosphate + H(+)</text>
        <dbReference type="Rhea" id="RHEA:55636"/>
        <dbReference type="Rhea" id="RHEA-COMP:14247"/>
        <dbReference type="Rhea" id="RHEA-COMP:14392"/>
        <dbReference type="ChEBI" id="CHEBI:15377"/>
        <dbReference type="ChEBI" id="CHEBI:15378"/>
        <dbReference type="ChEBI" id="CHEBI:30616"/>
        <dbReference type="ChEBI" id="CHEBI:33019"/>
        <dbReference type="ChEBI" id="CHEBI:43474"/>
        <dbReference type="ChEBI" id="CHEBI:58228"/>
        <dbReference type="ChEBI" id="CHEBI:76913"/>
        <dbReference type="ChEBI" id="CHEBI:139126"/>
        <dbReference type="ChEBI" id="CHEBI:456215"/>
    </reaction>
</comment>
<dbReference type="Pfam" id="PF07503">
    <property type="entry name" value="zf-HYPF"/>
    <property type="match status" value="2"/>
</dbReference>
<dbReference type="Proteomes" id="UP000255234">
    <property type="component" value="Unassembled WGS sequence"/>
</dbReference>
<comment type="pathway">
    <text evidence="1">Protein modification; [NiFe] hydrogenase maturation.</text>
</comment>
<evidence type="ECO:0000259" key="13">
    <source>
        <dbReference type="PROSITE" id="PS51163"/>
    </source>
</evidence>
<dbReference type="InterPro" id="IPR017968">
    <property type="entry name" value="Acylphosphatase_CS"/>
</dbReference>
<dbReference type="InterPro" id="IPR017945">
    <property type="entry name" value="DHBP_synth_RibB-like_a/b_dom"/>
</dbReference>
<dbReference type="SUPFAM" id="SSF54975">
    <property type="entry name" value="Acylphosphatase/BLUF domain-like"/>
    <property type="match status" value="1"/>
</dbReference>
<evidence type="ECO:0000256" key="5">
    <source>
        <dbReference type="ARBA" id="ARBA00022723"/>
    </source>
</evidence>
<evidence type="ECO:0000259" key="12">
    <source>
        <dbReference type="PROSITE" id="PS51160"/>
    </source>
</evidence>
<dbReference type="GO" id="GO:0016743">
    <property type="term" value="F:carboxyl- or carbamoyltransferase activity"/>
    <property type="evidence" value="ECO:0007669"/>
    <property type="project" value="UniProtKB-UniRule"/>
</dbReference>
<dbReference type="InterPro" id="IPR001792">
    <property type="entry name" value="Acylphosphatase-like_dom"/>
</dbReference>
<dbReference type="RefSeq" id="WP_115150808.1">
    <property type="nucleotide sequence ID" value="NZ_UGPP01000001.1"/>
</dbReference>
<dbReference type="Pfam" id="PF17788">
    <property type="entry name" value="HypF_C"/>
    <property type="match status" value="1"/>
</dbReference>
<evidence type="ECO:0000313" key="15">
    <source>
        <dbReference type="Proteomes" id="UP000255234"/>
    </source>
</evidence>
<feature type="domain" description="Acylphosphatase-like" evidence="12">
    <location>
        <begin position="10"/>
        <end position="97"/>
    </location>
</feature>
<evidence type="ECO:0000313" key="14">
    <source>
        <dbReference type="EMBL" id="STY70006.1"/>
    </source>
</evidence>
<name>A0A378NQ64_9FIRM</name>
<dbReference type="GO" id="GO:0051604">
    <property type="term" value="P:protein maturation"/>
    <property type="evidence" value="ECO:0007669"/>
    <property type="project" value="TreeGrafter"/>
</dbReference>
<keyword evidence="6" id="KW-0863">Zinc-finger</keyword>
<dbReference type="SUPFAM" id="SSF53067">
    <property type="entry name" value="Actin-like ATPase domain"/>
    <property type="match status" value="1"/>
</dbReference>
<dbReference type="EC" id="6.2.-.-" evidence="10"/>
<dbReference type="InterPro" id="IPR004421">
    <property type="entry name" value="Carbamoyltransferase_HypF"/>
</dbReference>
<comment type="similarity">
    <text evidence="2">Belongs to the acylphosphatase family.</text>
</comment>
<dbReference type="EMBL" id="UGPP01000001">
    <property type="protein sequence ID" value="STY70006.1"/>
    <property type="molecule type" value="Genomic_DNA"/>
</dbReference>
<dbReference type="NCBIfam" id="TIGR00143">
    <property type="entry name" value="hypF"/>
    <property type="match status" value="1"/>
</dbReference>
<dbReference type="FunFam" id="3.30.420.40:FF:000124">
    <property type="entry name" value="Carbamoyltransferase HypF"/>
    <property type="match status" value="1"/>
</dbReference>
<dbReference type="AlphaFoldDB" id="A0A378NQ64"/>
<keyword evidence="4" id="KW-0436">Ligase</keyword>
<dbReference type="Gene3D" id="3.30.110.120">
    <property type="match status" value="1"/>
</dbReference>
<dbReference type="PROSITE" id="PS51160">
    <property type="entry name" value="ACYLPHOSPHATASE_3"/>
    <property type="match status" value="1"/>
</dbReference>
<dbReference type="InterPro" id="IPR043129">
    <property type="entry name" value="ATPase_NBD"/>
</dbReference>
<dbReference type="GO" id="GO:0003725">
    <property type="term" value="F:double-stranded RNA binding"/>
    <property type="evidence" value="ECO:0007669"/>
    <property type="project" value="InterPro"/>
</dbReference>
<dbReference type="PANTHER" id="PTHR42959">
    <property type="entry name" value="CARBAMOYLTRANSFERASE"/>
    <property type="match status" value="1"/>
</dbReference>
<feature type="active site" evidence="11">
    <location>
        <position position="43"/>
    </location>
</feature>
<dbReference type="Pfam" id="PF00708">
    <property type="entry name" value="Acylphosphatase"/>
    <property type="match status" value="1"/>
</dbReference>
<dbReference type="GO" id="GO:0008270">
    <property type="term" value="F:zinc ion binding"/>
    <property type="evidence" value="ECO:0007669"/>
    <property type="project" value="UniProtKB-KW"/>
</dbReference>
<evidence type="ECO:0000256" key="2">
    <source>
        <dbReference type="ARBA" id="ARBA00005614"/>
    </source>
</evidence>
<comment type="similarity">
    <text evidence="3 10">Belongs to the carbamoyltransferase HypF family.</text>
</comment>
<evidence type="ECO:0000256" key="6">
    <source>
        <dbReference type="ARBA" id="ARBA00022771"/>
    </source>
</evidence>
<evidence type="ECO:0000256" key="9">
    <source>
        <dbReference type="ARBA" id="ARBA00048220"/>
    </source>
</evidence>
<sequence length="769" mass="86816">MGSRVSEIKRYQIRVEGIVQGVGFRPFIYGLAIKSCYSGYVLNDVEGVLLEIQGRDIDIENFCQCIKTKAPKASYITNISYHEIDVICDDKEFIIQKSPQGLTKETLISPDLAICEDCKREIKDKNNRRYQYAFTNCTNCGPRFSIVQDIPYDRQNTTMKVFPMCQKCEDEYTNSLDRRFHAQPNACDICGPQYKLVADKVYIANESIKKAHELIKKGAIVAVKGIGGYHLVCDAFNEEAVANLRQRKIREDKPFAVMATNLDIVKKICEVNDKEEELLTSMQAPIVLLHKAKAYNLASKVAPHNAYLGVMIAYAPIHYLLLNDDDVFVMTSANLSDEPIVYQDEEAKSHLSTIADYILSHNRIIQTRVDDSVVRVFNNKQMLIRRSRGYAPSPVLLKGDLISDIPVLACGPELKNTFCMTKGQKAFLSQHIGDLENMAVNNAYKNSINLFKRLFTIEPKLITCDMHPEYFSTKFAKSYAQDNDLPLVQVQHHHAHIASVMAEHDLKGDVIGVSLDGTGFGDDGCIWGGEFFIANLSGYERRGHFQYMPLPSGAKAVKEPWRLGLWIAYNLYGEDIKDKYPELLKVNWQLLIKATQKGFNAPLTSSAGRIFDTVASLLGICYQINYEGQAAIELEKIAYDSDGEVLPFTINKELGQYIIDFMPMYQLLYDLKQKYSVAYIAKSFHLTMAKAICEMIDLLGKESNLNKVVLSGGVCQNITLLDLIYKELQDRYDIYINEKVPSNDGGIALGQMAVALTRYLQENDIEIVK</sequence>
<dbReference type="PANTHER" id="PTHR42959:SF1">
    <property type="entry name" value="CARBAMOYLTRANSFERASE HYPF"/>
    <property type="match status" value="1"/>
</dbReference>
<dbReference type="InterPro" id="IPR041440">
    <property type="entry name" value="HypF_C"/>
</dbReference>